<dbReference type="InterPro" id="IPR005467">
    <property type="entry name" value="His_kinase_dom"/>
</dbReference>
<dbReference type="eggNOG" id="COG2205">
    <property type="taxonomic scope" value="Bacteria"/>
</dbReference>
<dbReference type="PROSITE" id="PS50109">
    <property type="entry name" value="HIS_KIN"/>
    <property type="match status" value="1"/>
</dbReference>
<evidence type="ECO:0000256" key="1">
    <source>
        <dbReference type="ARBA" id="ARBA00000085"/>
    </source>
</evidence>
<feature type="domain" description="Histidine kinase" evidence="12">
    <location>
        <begin position="251"/>
        <end position="473"/>
    </location>
</feature>
<dbReference type="PANTHER" id="PTHR45436:SF5">
    <property type="entry name" value="SENSOR HISTIDINE KINASE TRCS"/>
    <property type="match status" value="1"/>
</dbReference>
<dbReference type="InterPro" id="IPR050428">
    <property type="entry name" value="TCS_sensor_his_kinase"/>
</dbReference>
<dbReference type="Pfam" id="PF00512">
    <property type="entry name" value="HisKA"/>
    <property type="match status" value="1"/>
</dbReference>
<reference evidence="14 15" key="1">
    <citation type="journal article" date="2010" name="Stand. Genomic Sci.">
        <title>Complete genome sequence of Spirosoma linguale type strain (1).</title>
        <authorList>
            <person name="Lail K."/>
            <person name="Sikorski J."/>
            <person name="Saunders E."/>
            <person name="Lapidus A."/>
            <person name="Glavina Del Rio T."/>
            <person name="Copeland A."/>
            <person name="Tice H."/>
            <person name="Cheng J.-F."/>
            <person name="Lucas S."/>
            <person name="Nolan M."/>
            <person name="Bruce D."/>
            <person name="Goodwin L."/>
            <person name="Pitluck S."/>
            <person name="Ivanova N."/>
            <person name="Mavromatis K."/>
            <person name="Ovchinnikova G."/>
            <person name="Pati A."/>
            <person name="Chen A."/>
            <person name="Palaniappan K."/>
            <person name="Land M."/>
            <person name="Hauser L."/>
            <person name="Chang Y.-J."/>
            <person name="Jeffries C.D."/>
            <person name="Chain P."/>
            <person name="Brettin T."/>
            <person name="Detter J.C."/>
            <person name="Schuetze A."/>
            <person name="Rohde M."/>
            <person name="Tindall B.J."/>
            <person name="Goeker M."/>
            <person name="Bristow J."/>
            <person name="Eisen J.A."/>
            <person name="Markowitz V."/>
            <person name="Hugenholtz P."/>
            <person name="Kyrpides N.C."/>
            <person name="Klenk H.-P."/>
            <person name="Chen F."/>
        </authorList>
    </citation>
    <scope>NUCLEOTIDE SEQUENCE [LARGE SCALE GENOMIC DNA]</scope>
    <source>
        <strain evidence="15">ATCC 33905 / DSM 74 / LMG 10896 / Claus 1</strain>
    </source>
</reference>
<gene>
    <name evidence="14" type="ordered locus">Slin_0920</name>
</gene>
<dbReference type="SUPFAM" id="SSF55874">
    <property type="entry name" value="ATPase domain of HSP90 chaperone/DNA topoisomerase II/histidine kinase"/>
    <property type="match status" value="1"/>
</dbReference>
<feature type="domain" description="HAMP" evidence="13">
    <location>
        <begin position="190"/>
        <end position="243"/>
    </location>
</feature>
<dbReference type="SMART" id="SM00387">
    <property type="entry name" value="HATPase_c"/>
    <property type="match status" value="1"/>
</dbReference>
<evidence type="ECO:0000256" key="8">
    <source>
        <dbReference type="ARBA" id="ARBA00022989"/>
    </source>
</evidence>
<comment type="catalytic activity">
    <reaction evidence="1">
        <text>ATP + protein L-histidine = ADP + protein N-phospho-L-histidine.</text>
        <dbReference type="EC" id="2.7.13.3"/>
    </reaction>
</comment>
<dbReference type="PROSITE" id="PS50885">
    <property type="entry name" value="HAMP"/>
    <property type="match status" value="1"/>
</dbReference>
<keyword evidence="6 11" id="KW-0812">Transmembrane</keyword>
<keyword evidence="9" id="KW-0902">Two-component regulatory system</keyword>
<dbReference type="SMART" id="SM00304">
    <property type="entry name" value="HAMP"/>
    <property type="match status" value="1"/>
</dbReference>
<evidence type="ECO:0000259" key="12">
    <source>
        <dbReference type="PROSITE" id="PS50109"/>
    </source>
</evidence>
<dbReference type="InterPro" id="IPR003594">
    <property type="entry name" value="HATPase_dom"/>
</dbReference>
<comment type="subcellular location">
    <subcellularLocation>
        <location evidence="2">Membrane</location>
    </subcellularLocation>
</comment>
<dbReference type="InterPro" id="IPR036890">
    <property type="entry name" value="HATPase_C_sf"/>
</dbReference>
<evidence type="ECO:0000256" key="2">
    <source>
        <dbReference type="ARBA" id="ARBA00004370"/>
    </source>
</evidence>
<dbReference type="Pfam" id="PF00672">
    <property type="entry name" value="HAMP"/>
    <property type="match status" value="1"/>
</dbReference>
<dbReference type="EMBL" id="CP001769">
    <property type="protein sequence ID" value="ADB36972.1"/>
    <property type="molecule type" value="Genomic_DNA"/>
</dbReference>
<keyword evidence="10 11" id="KW-0472">Membrane</keyword>
<dbReference type="GO" id="GO:0000155">
    <property type="term" value="F:phosphorelay sensor kinase activity"/>
    <property type="evidence" value="ECO:0007669"/>
    <property type="project" value="InterPro"/>
</dbReference>
<accession>D2QI84</accession>
<keyword evidence="7 14" id="KW-0418">Kinase</keyword>
<dbReference type="EC" id="2.7.13.3" evidence="3"/>
<dbReference type="PRINTS" id="PR00344">
    <property type="entry name" value="BCTRLSENSOR"/>
</dbReference>
<dbReference type="Pfam" id="PF02518">
    <property type="entry name" value="HATPase_c"/>
    <property type="match status" value="1"/>
</dbReference>
<evidence type="ECO:0000256" key="3">
    <source>
        <dbReference type="ARBA" id="ARBA00012438"/>
    </source>
</evidence>
<evidence type="ECO:0000259" key="13">
    <source>
        <dbReference type="PROSITE" id="PS50885"/>
    </source>
</evidence>
<evidence type="ECO:0000256" key="11">
    <source>
        <dbReference type="SAM" id="Phobius"/>
    </source>
</evidence>
<dbReference type="InterPro" id="IPR003660">
    <property type="entry name" value="HAMP_dom"/>
</dbReference>
<dbReference type="InterPro" id="IPR036097">
    <property type="entry name" value="HisK_dim/P_sf"/>
</dbReference>
<dbReference type="Gene3D" id="1.10.287.130">
    <property type="match status" value="1"/>
</dbReference>
<dbReference type="InterPro" id="IPR004358">
    <property type="entry name" value="Sig_transdc_His_kin-like_C"/>
</dbReference>
<dbReference type="eggNOG" id="COG3850">
    <property type="taxonomic scope" value="Bacteria"/>
</dbReference>
<evidence type="ECO:0000256" key="9">
    <source>
        <dbReference type="ARBA" id="ARBA00023012"/>
    </source>
</evidence>
<keyword evidence="8 11" id="KW-1133">Transmembrane helix</keyword>
<dbReference type="CDD" id="cd06225">
    <property type="entry name" value="HAMP"/>
    <property type="match status" value="1"/>
</dbReference>
<dbReference type="STRING" id="504472.Slin_0920"/>
<dbReference type="Gene3D" id="6.10.340.10">
    <property type="match status" value="1"/>
</dbReference>
<keyword evidence="4" id="KW-0597">Phosphoprotein</keyword>
<feature type="transmembrane region" description="Helical" evidence="11">
    <location>
        <begin position="166"/>
        <end position="189"/>
    </location>
</feature>
<sequence>MLIRNKLTLVFTSLALAIQLTFSVFIYAFYSVYRQQEFYSQLQAKARVYGRVLIGRQDVTHLLDARVPASDLITLTSEQVSIYDSRLSLLFDNKYAEYDQQEQKLLPQLRQVSQAPDGKRLTQVPIQHFTIGQVEGIGTTFAHRGQTYFIFVAGLDQLGRSKRYNLLIILLIGNLGGLMLILLAGWYFAGRFLQPLSALTQTVRHISEAHLHTRLHEGNRRDEIAQLAITFNAMLEQLERSFESQRQFVAHASHELRTPLTNLLGTLDTSLTYDREVEAYRLSMESAIDEVRKVIHLTNSLLSLAKIGSEQLAPVAVRLDTCLLEAVTQVQRKYPERAIELTFDDGLDGFFFVKGTAPLLTTALANVIDNACKYSQAPVQVILQQVRNETETYEVRVIDHGRGIAPADRPHVFKPLVRGSNVGQINGFGIGLAIAQQIIQLHHGQITLEPTHVENDAAGHAGTTVTIQLPAAEEDNAPLTV</sequence>
<evidence type="ECO:0000256" key="7">
    <source>
        <dbReference type="ARBA" id="ARBA00022777"/>
    </source>
</evidence>
<dbReference type="Proteomes" id="UP000002028">
    <property type="component" value="Chromosome"/>
</dbReference>
<evidence type="ECO:0000256" key="5">
    <source>
        <dbReference type="ARBA" id="ARBA00022679"/>
    </source>
</evidence>
<dbReference type="CDD" id="cd00082">
    <property type="entry name" value="HisKA"/>
    <property type="match status" value="1"/>
</dbReference>
<evidence type="ECO:0000256" key="6">
    <source>
        <dbReference type="ARBA" id="ARBA00022692"/>
    </source>
</evidence>
<evidence type="ECO:0000313" key="15">
    <source>
        <dbReference type="Proteomes" id="UP000002028"/>
    </source>
</evidence>
<organism evidence="14 15">
    <name type="scientific">Spirosoma linguale (strain ATCC 33905 / DSM 74 / LMG 10896 / Claus 1)</name>
    <dbReference type="NCBI Taxonomy" id="504472"/>
    <lineage>
        <taxon>Bacteria</taxon>
        <taxon>Pseudomonadati</taxon>
        <taxon>Bacteroidota</taxon>
        <taxon>Cytophagia</taxon>
        <taxon>Cytophagales</taxon>
        <taxon>Cytophagaceae</taxon>
        <taxon>Spirosoma</taxon>
    </lineage>
</organism>
<dbReference type="HOGENOM" id="CLU_000445_89_6_10"/>
<protein>
    <recommendedName>
        <fullName evidence="3">histidine kinase</fullName>
        <ecNumber evidence="3">2.7.13.3</ecNumber>
    </recommendedName>
</protein>
<dbReference type="InterPro" id="IPR003661">
    <property type="entry name" value="HisK_dim/P_dom"/>
</dbReference>
<dbReference type="SUPFAM" id="SSF158472">
    <property type="entry name" value="HAMP domain-like"/>
    <property type="match status" value="1"/>
</dbReference>
<keyword evidence="15" id="KW-1185">Reference proteome</keyword>
<dbReference type="GO" id="GO:0005886">
    <property type="term" value="C:plasma membrane"/>
    <property type="evidence" value="ECO:0007669"/>
    <property type="project" value="TreeGrafter"/>
</dbReference>
<feature type="transmembrane region" description="Helical" evidence="11">
    <location>
        <begin position="6"/>
        <end position="30"/>
    </location>
</feature>
<dbReference type="RefSeq" id="WP_012925523.1">
    <property type="nucleotide sequence ID" value="NC_013730.1"/>
</dbReference>
<dbReference type="KEGG" id="sli:Slin_0920"/>
<evidence type="ECO:0000256" key="10">
    <source>
        <dbReference type="ARBA" id="ARBA00023136"/>
    </source>
</evidence>
<keyword evidence="5" id="KW-0808">Transferase</keyword>
<evidence type="ECO:0000313" key="14">
    <source>
        <dbReference type="EMBL" id="ADB36972.1"/>
    </source>
</evidence>
<proteinExistence type="predicted"/>
<dbReference type="Gene3D" id="3.30.565.10">
    <property type="entry name" value="Histidine kinase-like ATPase, C-terminal domain"/>
    <property type="match status" value="1"/>
</dbReference>
<evidence type="ECO:0000256" key="4">
    <source>
        <dbReference type="ARBA" id="ARBA00022553"/>
    </source>
</evidence>
<name>D2QI84_SPILD</name>
<dbReference type="SMART" id="SM00388">
    <property type="entry name" value="HisKA"/>
    <property type="match status" value="1"/>
</dbReference>
<dbReference type="SUPFAM" id="SSF47384">
    <property type="entry name" value="Homodimeric domain of signal transducing histidine kinase"/>
    <property type="match status" value="1"/>
</dbReference>
<dbReference type="PANTHER" id="PTHR45436">
    <property type="entry name" value="SENSOR HISTIDINE KINASE YKOH"/>
    <property type="match status" value="1"/>
</dbReference>
<dbReference type="AlphaFoldDB" id="D2QI84"/>